<evidence type="ECO:0000259" key="3">
    <source>
        <dbReference type="SMART" id="SM00062"/>
    </source>
</evidence>
<dbReference type="AlphaFoldDB" id="A0A0S6VUL9"/>
<reference evidence="4" key="1">
    <citation type="journal article" date="2015" name="PeerJ">
        <title>First genomic representation of candidate bacterial phylum KSB3 points to enhanced environmental sensing as a trigger of wastewater bulking.</title>
        <authorList>
            <person name="Sekiguchi Y."/>
            <person name="Ohashi A."/>
            <person name="Parks D.H."/>
            <person name="Yamauchi T."/>
            <person name="Tyson G.W."/>
            <person name="Hugenholtz P."/>
        </authorList>
    </citation>
    <scope>NUCLEOTIDE SEQUENCE [LARGE SCALE GENOMIC DNA]</scope>
</reference>
<dbReference type="SUPFAM" id="SSF53850">
    <property type="entry name" value="Periplasmic binding protein-like II"/>
    <property type="match status" value="1"/>
</dbReference>
<proteinExistence type="predicted"/>
<keyword evidence="5" id="KW-1185">Reference proteome</keyword>
<dbReference type="SMART" id="SM00062">
    <property type="entry name" value="PBPb"/>
    <property type="match status" value="1"/>
</dbReference>
<name>A0A0S6VUL9_9BACT</name>
<evidence type="ECO:0000256" key="1">
    <source>
        <dbReference type="ARBA" id="ARBA00022729"/>
    </source>
</evidence>
<dbReference type="STRING" id="1499966.U14_00578"/>
<protein>
    <submittedName>
        <fullName evidence="4">ABC-type amino acid transport/signal transduction systems, periplasmic component/domain</fullName>
    </submittedName>
</protein>
<accession>A0A0S6VUL9</accession>
<evidence type="ECO:0000313" key="4">
    <source>
        <dbReference type="EMBL" id="GAK49356.1"/>
    </source>
</evidence>
<dbReference type="InterPro" id="IPR001638">
    <property type="entry name" value="Solute-binding_3/MltF_N"/>
</dbReference>
<sequence length="262" mass="29641">MKKGWALKQLVRLALVELLVLCMASSVAQAECSLSVGWEPWEPYQYKEGETLTGLDVELVSAIFTRAGCTLTFVEAPWARLLNLVEHGKVALAMGASHNQEREAYAYFSKPYRSESMRLFVRKGEAANFIFNTLNELAKTPFKLGVIRGYYYGETFKELMNNADFKKQVLEADGEEENYTKLLKGRIDGFVSDPFVTASGLRKAGISDQIEMHQAVIHENDIYVIFSKNATTPEQVEQFNQALDAMKADGTYQKIIDKYFQQ</sequence>
<keyword evidence="1 2" id="KW-0732">Signal</keyword>
<dbReference type="HOGENOM" id="CLU_064076_4_0_0"/>
<feature type="signal peptide" evidence="2">
    <location>
        <begin position="1"/>
        <end position="30"/>
    </location>
</feature>
<organism evidence="4">
    <name type="scientific">Candidatus Moduliflexus flocculans</name>
    <dbReference type="NCBI Taxonomy" id="1499966"/>
    <lineage>
        <taxon>Bacteria</taxon>
        <taxon>Candidatus Moduliflexota</taxon>
        <taxon>Candidatus Moduliflexia</taxon>
        <taxon>Candidatus Moduliflexales</taxon>
        <taxon>Candidatus Moduliflexaceae</taxon>
    </lineage>
</organism>
<evidence type="ECO:0000313" key="5">
    <source>
        <dbReference type="Proteomes" id="UP000030700"/>
    </source>
</evidence>
<dbReference type="EMBL" id="DF820455">
    <property type="protein sequence ID" value="GAK49356.1"/>
    <property type="molecule type" value="Genomic_DNA"/>
</dbReference>
<dbReference type="PANTHER" id="PTHR35936:SF25">
    <property type="entry name" value="ABC TRANSPORTER SUBSTRATE-BINDING PROTEIN"/>
    <property type="match status" value="1"/>
</dbReference>
<evidence type="ECO:0000256" key="2">
    <source>
        <dbReference type="SAM" id="SignalP"/>
    </source>
</evidence>
<dbReference type="Proteomes" id="UP000030700">
    <property type="component" value="Unassembled WGS sequence"/>
</dbReference>
<feature type="chain" id="PRO_5006631525" evidence="2">
    <location>
        <begin position="31"/>
        <end position="262"/>
    </location>
</feature>
<gene>
    <name evidence="4" type="ORF">U14_00578</name>
</gene>
<dbReference type="Gene3D" id="3.40.190.10">
    <property type="entry name" value="Periplasmic binding protein-like II"/>
    <property type="match status" value="2"/>
</dbReference>
<dbReference type="PANTHER" id="PTHR35936">
    <property type="entry name" value="MEMBRANE-BOUND LYTIC MUREIN TRANSGLYCOSYLASE F"/>
    <property type="match status" value="1"/>
</dbReference>
<dbReference type="Pfam" id="PF00497">
    <property type="entry name" value="SBP_bac_3"/>
    <property type="match status" value="2"/>
</dbReference>
<feature type="domain" description="Solute-binding protein family 3/N-terminal" evidence="3">
    <location>
        <begin position="33"/>
        <end position="260"/>
    </location>
</feature>